<accession>A0ABQ9IY54</accession>
<reference evidence="2" key="1">
    <citation type="journal article" date="2023" name="Insect Mol. Biol.">
        <title>Genome sequencing provides insights into the evolution of gene families encoding plant cell wall-degrading enzymes in longhorned beetles.</title>
        <authorList>
            <person name="Shin N.R."/>
            <person name="Okamura Y."/>
            <person name="Kirsch R."/>
            <person name="Pauchet Y."/>
        </authorList>
    </citation>
    <scope>NUCLEOTIDE SEQUENCE</scope>
    <source>
        <strain evidence="2">MMC_N1</strain>
    </source>
</reference>
<evidence type="ECO:0000313" key="2">
    <source>
        <dbReference type="EMBL" id="KAJ8968748.1"/>
    </source>
</evidence>
<comment type="caution">
    <text evidence="2">The sequence shown here is derived from an EMBL/GenBank/DDBJ whole genome shotgun (WGS) entry which is preliminary data.</text>
</comment>
<sequence>MFPGQNNTQKTSKGSKEAFQFKKAKNRSNGRTTKRTFRSCSDGHFVAAPREIKRQIRKDLRHI</sequence>
<protein>
    <submittedName>
        <fullName evidence="2">Uncharacterized protein</fullName>
    </submittedName>
</protein>
<proteinExistence type="predicted"/>
<feature type="compositionally biased region" description="Polar residues" evidence="1">
    <location>
        <begin position="1"/>
        <end position="12"/>
    </location>
</feature>
<name>A0ABQ9IY54_9CUCU</name>
<keyword evidence="3" id="KW-1185">Reference proteome</keyword>
<feature type="region of interest" description="Disordered" evidence="1">
    <location>
        <begin position="1"/>
        <end position="37"/>
    </location>
</feature>
<feature type="compositionally biased region" description="Basic residues" evidence="1">
    <location>
        <begin position="22"/>
        <end position="37"/>
    </location>
</feature>
<evidence type="ECO:0000256" key="1">
    <source>
        <dbReference type="SAM" id="MobiDB-lite"/>
    </source>
</evidence>
<gene>
    <name evidence="2" type="ORF">NQ317_004452</name>
</gene>
<dbReference type="EMBL" id="JAPWTJ010001934">
    <property type="protein sequence ID" value="KAJ8968748.1"/>
    <property type="molecule type" value="Genomic_DNA"/>
</dbReference>
<organism evidence="2 3">
    <name type="scientific">Molorchus minor</name>
    <dbReference type="NCBI Taxonomy" id="1323400"/>
    <lineage>
        <taxon>Eukaryota</taxon>
        <taxon>Metazoa</taxon>
        <taxon>Ecdysozoa</taxon>
        <taxon>Arthropoda</taxon>
        <taxon>Hexapoda</taxon>
        <taxon>Insecta</taxon>
        <taxon>Pterygota</taxon>
        <taxon>Neoptera</taxon>
        <taxon>Endopterygota</taxon>
        <taxon>Coleoptera</taxon>
        <taxon>Polyphaga</taxon>
        <taxon>Cucujiformia</taxon>
        <taxon>Chrysomeloidea</taxon>
        <taxon>Cerambycidae</taxon>
        <taxon>Lamiinae</taxon>
        <taxon>Monochamini</taxon>
        <taxon>Molorchus</taxon>
    </lineage>
</organism>
<evidence type="ECO:0000313" key="3">
    <source>
        <dbReference type="Proteomes" id="UP001162164"/>
    </source>
</evidence>
<dbReference type="Proteomes" id="UP001162164">
    <property type="component" value="Unassembled WGS sequence"/>
</dbReference>